<organism evidence="1 2">
    <name type="scientific">Aphanothece cf. minutissima CCALA 015</name>
    <dbReference type="NCBI Taxonomy" id="2107695"/>
    <lineage>
        <taxon>Bacteria</taxon>
        <taxon>Bacillati</taxon>
        <taxon>Cyanobacteriota</taxon>
        <taxon>Cyanophyceae</taxon>
        <taxon>Oscillatoriophycideae</taxon>
        <taxon>Chroococcales</taxon>
        <taxon>Aphanothecaceae</taxon>
        <taxon>Aphanothece</taxon>
    </lineage>
</organism>
<comment type="caution">
    <text evidence="1">The sequence shown here is derived from an EMBL/GenBank/DDBJ whole genome shotgun (WGS) entry which is preliminary data.</text>
</comment>
<dbReference type="RefSeq" id="WP_106222857.1">
    <property type="nucleotide sequence ID" value="NZ_PVWP01000012.1"/>
</dbReference>
<evidence type="ECO:0000313" key="2">
    <source>
        <dbReference type="Proteomes" id="UP000238218"/>
    </source>
</evidence>
<protein>
    <submittedName>
        <fullName evidence="1">Uncharacterized protein</fullName>
    </submittedName>
</protein>
<name>A0ABX5F6W3_9CHRO</name>
<keyword evidence="2" id="KW-1185">Reference proteome</keyword>
<reference evidence="1 2" key="1">
    <citation type="submission" date="2018-02" db="EMBL/GenBank/DDBJ databases">
        <authorList>
            <person name="Moore K."/>
            <person name="Momper L."/>
        </authorList>
    </citation>
    <scope>NUCLEOTIDE SEQUENCE [LARGE SCALE GENOMIC DNA]</scope>
    <source>
        <strain evidence="1 2">CCALA 015</strain>
    </source>
</reference>
<gene>
    <name evidence="1" type="ORF">C7B81_15060</name>
</gene>
<evidence type="ECO:0000313" key="1">
    <source>
        <dbReference type="EMBL" id="PSB36094.1"/>
    </source>
</evidence>
<reference evidence="1 2" key="2">
    <citation type="submission" date="2018-03" db="EMBL/GenBank/DDBJ databases">
        <title>The ancient ancestry and fast evolution of plastids.</title>
        <authorList>
            <person name="Moore K.R."/>
            <person name="Magnabosco C."/>
            <person name="Momper L."/>
            <person name="Gold D.A."/>
            <person name="Bosak T."/>
            <person name="Fournier G.P."/>
        </authorList>
    </citation>
    <scope>NUCLEOTIDE SEQUENCE [LARGE SCALE GENOMIC DNA]</scope>
    <source>
        <strain evidence="1 2">CCALA 015</strain>
    </source>
</reference>
<sequence>MNKNHPVYHSLMARLESLRDQYRQHPSERNRYRLVRQEQLIAQWVAASDLPTPFFASTGGAPAPAPT</sequence>
<proteinExistence type="predicted"/>
<accession>A0ABX5F6W3</accession>
<dbReference type="Proteomes" id="UP000238218">
    <property type="component" value="Unassembled WGS sequence"/>
</dbReference>
<dbReference type="EMBL" id="PVWP01000012">
    <property type="protein sequence ID" value="PSB36094.1"/>
    <property type="molecule type" value="Genomic_DNA"/>
</dbReference>